<dbReference type="GO" id="GO:0006260">
    <property type="term" value="P:DNA replication"/>
    <property type="evidence" value="ECO:0007669"/>
    <property type="project" value="UniProtKB-KW"/>
</dbReference>
<evidence type="ECO:0000313" key="10">
    <source>
        <dbReference type="EMBL" id="PFX13983.1"/>
    </source>
</evidence>
<comment type="similarity">
    <text evidence="1">Belongs to the DNA polymerase type-B family.</text>
</comment>
<evidence type="ECO:0000256" key="3">
    <source>
        <dbReference type="ARBA" id="ARBA00022679"/>
    </source>
</evidence>
<dbReference type="OrthoDB" id="5961870at2759"/>
<dbReference type="PANTHER" id="PTHR33568">
    <property type="entry name" value="DNA POLYMERASE"/>
    <property type="match status" value="1"/>
</dbReference>
<dbReference type="InterPro" id="IPR023211">
    <property type="entry name" value="DNA_pol_palm_dom_sf"/>
</dbReference>
<evidence type="ECO:0000256" key="6">
    <source>
        <dbReference type="ARBA" id="ARBA00022932"/>
    </source>
</evidence>
<evidence type="ECO:0000256" key="8">
    <source>
        <dbReference type="ARBA" id="ARBA00049244"/>
    </source>
</evidence>
<keyword evidence="6" id="KW-0239">DNA-directed DNA polymerase</keyword>
<dbReference type="EMBL" id="LSMT01000859">
    <property type="protein sequence ID" value="PFX13983.1"/>
    <property type="molecule type" value="Genomic_DNA"/>
</dbReference>
<protein>
    <recommendedName>
        <fullName evidence="2">DNA-directed DNA polymerase</fullName>
        <ecNumber evidence="2">2.7.7.7</ecNumber>
    </recommendedName>
</protein>
<comment type="caution">
    <text evidence="10">The sequence shown here is derived from an EMBL/GenBank/DDBJ whole genome shotgun (WGS) entry which is preliminary data.</text>
</comment>
<evidence type="ECO:0000256" key="1">
    <source>
        <dbReference type="ARBA" id="ARBA00005755"/>
    </source>
</evidence>
<gene>
    <name evidence="10" type="ORF">AWC38_SpisGene21899</name>
</gene>
<dbReference type="GO" id="GO:0003677">
    <property type="term" value="F:DNA binding"/>
    <property type="evidence" value="ECO:0007669"/>
    <property type="project" value="UniProtKB-KW"/>
</dbReference>
<reference evidence="11" key="1">
    <citation type="journal article" date="2017" name="bioRxiv">
        <title>Comparative analysis of the genomes of Stylophora pistillata and Acropora digitifera provides evidence for extensive differences between species of corals.</title>
        <authorList>
            <person name="Voolstra C.R."/>
            <person name="Li Y."/>
            <person name="Liew Y.J."/>
            <person name="Baumgarten S."/>
            <person name="Zoccola D."/>
            <person name="Flot J.-F."/>
            <person name="Tambutte S."/>
            <person name="Allemand D."/>
            <person name="Aranda M."/>
        </authorList>
    </citation>
    <scope>NUCLEOTIDE SEQUENCE [LARGE SCALE GENOMIC DNA]</scope>
</reference>
<dbReference type="AlphaFoldDB" id="A0A2B4RAZ3"/>
<dbReference type="EC" id="2.7.7.7" evidence="2"/>
<dbReference type="Gene3D" id="3.90.1600.10">
    <property type="entry name" value="Palm domain of DNA polymerase"/>
    <property type="match status" value="1"/>
</dbReference>
<evidence type="ECO:0000256" key="5">
    <source>
        <dbReference type="ARBA" id="ARBA00022705"/>
    </source>
</evidence>
<dbReference type="Pfam" id="PF03175">
    <property type="entry name" value="DNA_pol_B_2"/>
    <property type="match status" value="1"/>
</dbReference>
<organism evidence="10 11">
    <name type="scientific">Stylophora pistillata</name>
    <name type="common">Smooth cauliflower coral</name>
    <dbReference type="NCBI Taxonomy" id="50429"/>
    <lineage>
        <taxon>Eukaryota</taxon>
        <taxon>Metazoa</taxon>
        <taxon>Cnidaria</taxon>
        <taxon>Anthozoa</taxon>
        <taxon>Hexacorallia</taxon>
        <taxon>Scleractinia</taxon>
        <taxon>Astrocoeniina</taxon>
        <taxon>Pocilloporidae</taxon>
        <taxon>Stylophora</taxon>
    </lineage>
</organism>
<keyword evidence="4" id="KW-0548">Nucleotidyltransferase</keyword>
<dbReference type="InterPro" id="IPR004868">
    <property type="entry name" value="DNA-dir_DNA_pol_B_mt/vir"/>
</dbReference>
<keyword evidence="5" id="KW-0235">DNA replication</keyword>
<keyword evidence="7" id="KW-0238">DNA-binding</keyword>
<dbReference type="InterPro" id="IPR036397">
    <property type="entry name" value="RNaseH_sf"/>
</dbReference>
<evidence type="ECO:0000313" key="11">
    <source>
        <dbReference type="Proteomes" id="UP000225706"/>
    </source>
</evidence>
<dbReference type="InterPro" id="IPR043502">
    <property type="entry name" value="DNA/RNA_pol_sf"/>
</dbReference>
<name>A0A2B4RAZ3_STYPI</name>
<feature type="domain" description="DNA-directed DNA polymerase family B mitochondria/virus" evidence="9">
    <location>
        <begin position="626"/>
        <end position="792"/>
    </location>
</feature>
<dbReference type="Gene3D" id="3.30.420.10">
    <property type="entry name" value="Ribonuclease H-like superfamily/Ribonuclease H"/>
    <property type="match status" value="1"/>
</dbReference>
<dbReference type="GO" id="GO:0000166">
    <property type="term" value="F:nucleotide binding"/>
    <property type="evidence" value="ECO:0007669"/>
    <property type="project" value="InterPro"/>
</dbReference>
<dbReference type="PANTHER" id="PTHR33568:SF3">
    <property type="entry name" value="DNA-DIRECTED DNA POLYMERASE"/>
    <property type="match status" value="1"/>
</dbReference>
<dbReference type="SUPFAM" id="SSF53098">
    <property type="entry name" value="Ribonuclease H-like"/>
    <property type="match status" value="1"/>
</dbReference>
<evidence type="ECO:0000256" key="2">
    <source>
        <dbReference type="ARBA" id="ARBA00012417"/>
    </source>
</evidence>
<evidence type="ECO:0000259" key="9">
    <source>
        <dbReference type="Pfam" id="PF03175"/>
    </source>
</evidence>
<dbReference type="InterPro" id="IPR012337">
    <property type="entry name" value="RNaseH-like_sf"/>
</dbReference>
<dbReference type="GO" id="GO:0003887">
    <property type="term" value="F:DNA-directed DNA polymerase activity"/>
    <property type="evidence" value="ECO:0007669"/>
    <property type="project" value="UniProtKB-KW"/>
</dbReference>
<evidence type="ECO:0000256" key="7">
    <source>
        <dbReference type="ARBA" id="ARBA00023125"/>
    </source>
</evidence>
<keyword evidence="3" id="KW-0808">Transferase</keyword>
<accession>A0A2B4RAZ3</accession>
<dbReference type="SUPFAM" id="SSF56672">
    <property type="entry name" value="DNA/RNA polymerases"/>
    <property type="match status" value="1"/>
</dbReference>
<comment type="catalytic activity">
    <reaction evidence="8">
        <text>DNA(n) + a 2'-deoxyribonucleoside 5'-triphosphate = DNA(n+1) + diphosphate</text>
        <dbReference type="Rhea" id="RHEA:22508"/>
        <dbReference type="Rhea" id="RHEA-COMP:17339"/>
        <dbReference type="Rhea" id="RHEA-COMP:17340"/>
        <dbReference type="ChEBI" id="CHEBI:33019"/>
        <dbReference type="ChEBI" id="CHEBI:61560"/>
        <dbReference type="ChEBI" id="CHEBI:173112"/>
        <dbReference type="EC" id="2.7.7.7"/>
    </reaction>
</comment>
<dbReference type="Gene3D" id="1.10.287.690">
    <property type="entry name" value="Helix hairpin bin"/>
    <property type="match status" value="1"/>
</dbReference>
<keyword evidence="11" id="KW-1185">Reference proteome</keyword>
<proteinExistence type="inferred from homology"/>
<evidence type="ECO:0000256" key="4">
    <source>
        <dbReference type="ARBA" id="ARBA00022695"/>
    </source>
</evidence>
<dbReference type="Proteomes" id="UP000225706">
    <property type="component" value="Unassembled WGS sequence"/>
</dbReference>
<sequence>MECCKQLLDSYPKEVYYQTYLCPHEIYKFDTHVYTKTGRTGVLLHAILGFEATPTLEICHRLISRVTDYRDVWIFLVLVREILNQDELFIPPRRGEMELMDFKEWCQLMDHAVTEKLRRFGIPQGAHMQLYVFTHWHEFTEVGKKIQDNCFTYEDVIKVYETWQDSGQKTNVLMGEGKGTFAEEFGNDGISDAEMNDAGELLDTPELSDQQLVELGEEMDKSPLFHFQFQPVGHPKKALNTVQKKRGTAQKKQLRPASQKDNIGEEITRGVADMARRVIEKTKSPNGKDLKENDRVMFNFSTKKFSHPLQSAKFTVAEIANDTTRFESCMQTLANQLNSNESFDATDEFQVDMTIITEPVAGGRTALSILGSAKYLHCQAGVPEGPCGREELQKFQEYQAPDCRLKVMSVRYPYSITYEGKVTAPLVLRLLLESNPDGGIGHYHGCTSYSGFLERSYFCDSSNRSFDNNEFRHHPCEGRRCKACKTIKCGPKHHQPTLHCTHCNRHFYDNPCMSLHREKGLCKSWIRCGICCQEFKPDKKEPHRCYRDASEYFEPPIKVWADFEAVLDEDGTHIPILIVAQTSESDEVYEFYGPECTGDFLAFLNELAYGPPEENRHWDDLREAIGIFHNLKGYDSVFLQEQMIKENRCFEFLIPNGTKNLCMKVGKISFKDSMCFLPMSLVSFSSTFGITELKKGFFPHKFHTPDNQNYIGPLPDAEFYDPDGMSEKKKKEFEAWYTEERSKNLPFDLKKELIAYCRSDVALLKAGCLKFIDEFKAIAKFDPIEKCNTIAQACNNSGYPAWCQTEEQKAHYVSQYKEKEGIDLDPSMIAKNPGRKATTKLMLNSFWGKFGQNCNKSKVHQSNHPAGLLELLDDPLQEVQEVRILYPELVEVVAKRDDQDPEKGRATNVFIAAFTTCQARLKLYESLEVLKERVLYYDTDSVVYK</sequence>